<evidence type="ECO:0000313" key="3">
    <source>
        <dbReference type="EMBL" id="GGQ19947.1"/>
    </source>
</evidence>
<dbReference type="Pfam" id="PF12770">
    <property type="entry name" value="CHAT"/>
    <property type="match status" value="1"/>
</dbReference>
<gene>
    <name evidence="3" type="ORF">GCM10010249_43380</name>
</gene>
<dbReference type="EMBL" id="BMSV01000008">
    <property type="protein sequence ID" value="GGQ19947.1"/>
    <property type="molecule type" value="Genomic_DNA"/>
</dbReference>
<organism evidence="3 4">
    <name type="scientific">Streptomyces roseolilacinus</name>
    <dbReference type="NCBI Taxonomy" id="66904"/>
    <lineage>
        <taxon>Bacteria</taxon>
        <taxon>Bacillati</taxon>
        <taxon>Actinomycetota</taxon>
        <taxon>Actinomycetes</taxon>
        <taxon>Kitasatosporales</taxon>
        <taxon>Streptomycetaceae</taxon>
        <taxon>Streptomyces</taxon>
    </lineage>
</organism>
<name>A0A918B3J7_9ACTN</name>
<dbReference type="AlphaFoldDB" id="A0A918B3J7"/>
<reference evidence="3" key="2">
    <citation type="submission" date="2020-09" db="EMBL/GenBank/DDBJ databases">
        <authorList>
            <person name="Sun Q."/>
            <person name="Ohkuma M."/>
        </authorList>
    </citation>
    <scope>NUCLEOTIDE SEQUENCE</scope>
    <source>
        <strain evidence="3">JCM 4335</strain>
    </source>
</reference>
<evidence type="ECO:0000313" key="4">
    <source>
        <dbReference type="Proteomes" id="UP000654123"/>
    </source>
</evidence>
<evidence type="ECO:0000256" key="1">
    <source>
        <dbReference type="SAM" id="MobiDB-lite"/>
    </source>
</evidence>
<feature type="region of interest" description="Disordered" evidence="1">
    <location>
        <begin position="563"/>
        <end position="584"/>
    </location>
</feature>
<dbReference type="InterPro" id="IPR024983">
    <property type="entry name" value="CHAT_dom"/>
</dbReference>
<evidence type="ECO:0000259" key="2">
    <source>
        <dbReference type="Pfam" id="PF12770"/>
    </source>
</evidence>
<proteinExistence type="predicted"/>
<dbReference type="Gene3D" id="1.25.40.10">
    <property type="entry name" value="Tetratricopeptide repeat domain"/>
    <property type="match status" value="1"/>
</dbReference>
<accession>A0A918B3J7</accession>
<protein>
    <recommendedName>
        <fullName evidence="2">CHAT domain-containing protein</fullName>
    </recommendedName>
</protein>
<sequence>MTASSPTTAFRERLDTALAAGNATALTTPDALTAATELARMVLAGLSERGGLTDRRQPGDGAPPTAVLHLLGLFHWYRYLGRDDDGHHLDRVAASWCFAALSRQGAGTGIPAAALSDVTSVQASREPAQTPAADVVTALRSHLYVLVAELHQHHDRRLLEGFLRTLCTLADHPVTRHGPDQDDVMTDLGRAVLLAAELNLEGRRDLGVEVFREVLLRPDDDSLLRARYRLVLARALQARVTRVGDSALAQAAVEEAGLADAFLRTVEDPWLRHLAATTLGATLLRRYERFHTRADITAAVDAFARAVETAAGTAHHAAALSNYADAQRLVDPASDEELSKAVNASREAVRISTPGSPGRLRFLTVLTNALRMRYDAFRRPQDLDDAIAHGRECVEASLPDTPDGVVFRTNVANSLQYKAEAAENPRPFRREAAALLEEVVSSTAGHLRVRLTAARAWGRLAAEEKDWPASEAAYRKALEIRGAMSQTHLEPADREHVLTLFEDLVTDAAAAALQTGRAGAAVERLEEGRGILLAQMADDWDLEALDRAHPRLAADLRAEDRRRHEAGLPVSRGGADDGDQQDTRHPGCFDALARVRGLSGFESFRRPAPAGAPASPDPDPTVLVNVSGHRSDALVIRTRQGRDHVEVVPLPGVTPEEVNEQAARWWDGDEAGRSTRLAGVQVWLWQHVVGPVLAHLGHSDPATPHTSCWPRLHWCPTGRLTVLPLHAALDPDTGTCAIDRVISSYTPTLRMLRQAQRRAAGSTGTDDRSITVVAMGNTPGERRLRATGRAAVDIATAYGVQPLVDEAAAADRVAAELGRSAWAVITAHTHVDTDNPSDTSLLLHDTRLSVAEIRARRFGDGRTGCLLLTCHGGFAGHRFVNEVAHLGAAFQVAGFPHVLSSLMPARDHIAAGIARRLFTPGTAGARHLRRIDPALALHDAVRDIRRLVPRDPQLWATYVHFGPSRPFDPSSHRHP</sequence>
<keyword evidence="4" id="KW-1185">Reference proteome</keyword>
<dbReference type="InterPro" id="IPR011990">
    <property type="entry name" value="TPR-like_helical_dom_sf"/>
</dbReference>
<reference evidence="3" key="1">
    <citation type="journal article" date="2014" name="Int. J. Syst. Evol. Microbiol.">
        <title>Complete genome sequence of Corynebacterium casei LMG S-19264T (=DSM 44701T), isolated from a smear-ripened cheese.</title>
        <authorList>
            <consortium name="US DOE Joint Genome Institute (JGI-PGF)"/>
            <person name="Walter F."/>
            <person name="Albersmeier A."/>
            <person name="Kalinowski J."/>
            <person name="Ruckert C."/>
        </authorList>
    </citation>
    <scope>NUCLEOTIDE SEQUENCE</scope>
    <source>
        <strain evidence="3">JCM 4335</strain>
    </source>
</reference>
<comment type="caution">
    <text evidence="3">The sequence shown here is derived from an EMBL/GenBank/DDBJ whole genome shotgun (WGS) entry which is preliminary data.</text>
</comment>
<dbReference type="RefSeq" id="WP_189536459.1">
    <property type="nucleotide sequence ID" value="NZ_BMSV01000008.1"/>
</dbReference>
<dbReference type="Proteomes" id="UP000654123">
    <property type="component" value="Unassembled WGS sequence"/>
</dbReference>
<feature type="domain" description="CHAT" evidence="2">
    <location>
        <begin position="683"/>
        <end position="962"/>
    </location>
</feature>